<dbReference type="Pfam" id="PF01368">
    <property type="entry name" value="DHH"/>
    <property type="match status" value="1"/>
</dbReference>
<dbReference type="InterPro" id="IPR051319">
    <property type="entry name" value="Oligoribo/pAp-PDE_c-di-AMP_PDE"/>
</dbReference>
<dbReference type="InterPro" id="IPR038763">
    <property type="entry name" value="DHH_sf"/>
</dbReference>
<organism evidence="2 3">
    <name type="scientific">Candidatus Iainarchaeum sp</name>
    <dbReference type="NCBI Taxonomy" id="3101447"/>
    <lineage>
        <taxon>Archaea</taxon>
        <taxon>Candidatus Iainarchaeota</taxon>
        <taxon>Candidatus Iainarchaeia</taxon>
        <taxon>Candidatus Iainarchaeales</taxon>
        <taxon>Candidatus Iainarchaeaceae</taxon>
        <taxon>Candidatus Iainarchaeum</taxon>
    </lineage>
</organism>
<dbReference type="Gene3D" id="3.90.1640.10">
    <property type="entry name" value="inorganic pyrophosphatase (n-terminal core)"/>
    <property type="match status" value="1"/>
</dbReference>
<gene>
    <name evidence="2" type="ORF">J4215_04510</name>
</gene>
<evidence type="ECO:0000313" key="3">
    <source>
        <dbReference type="Proteomes" id="UP000675968"/>
    </source>
</evidence>
<evidence type="ECO:0000313" key="2">
    <source>
        <dbReference type="EMBL" id="MBS3061816.1"/>
    </source>
</evidence>
<comment type="caution">
    <text evidence="2">The sequence shown here is derived from an EMBL/GenBank/DDBJ whole genome shotgun (WGS) entry which is preliminary data.</text>
</comment>
<feature type="domain" description="DDH" evidence="1">
    <location>
        <begin position="17"/>
        <end position="157"/>
    </location>
</feature>
<sequence length="335" mass="35977">MALESFVKKLSKSTRLLLLCHAGTDVDSLASAIALKETLSCNCTVGFPDHMGLHALQLADRFGIKAVKDPVLDRFDALALLDFNSPSHAGKLSKSISSFNGPVLILDHHLPEADRPKKAFVEIDSNRLSASQVVLSEIRKAKLKLSKKALQALAAGILSDTAMLSVLDTHVLDDLSFCLKESRSDVESIKRLVVIQEPVSERIAKLRSASRMRLFEVDGFLVALSTVNFFESEAAASLVALGCDVALVAGIDHGSNALVVSARSSSGFVKDSKVSLVAVMQGLVPAFGGHGNGHVAAAGFNSFHSNTEDVLHRALELLVFELKQKKKSVEVREII</sequence>
<dbReference type="SUPFAM" id="SSF64182">
    <property type="entry name" value="DHH phosphoesterases"/>
    <property type="match status" value="1"/>
</dbReference>
<protein>
    <submittedName>
        <fullName evidence="2">DHH family phosphoesterase</fullName>
    </submittedName>
</protein>
<dbReference type="PANTHER" id="PTHR47618">
    <property type="entry name" value="BIFUNCTIONAL OLIGORIBONUCLEASE AND PAP PHOSPHATASE NRNA"/>
    <property type="match status" value="1"/>
</dbReference>
<reference evidence="2" key="1">
    <citation type="submission" date="2021-03" db="EMBL/GenBank/DDBJ databases">
        <authorList>
            <person name="Jaffe A."/>
        </authorList>
    </citation>
    <scope>NUCLEOTIDE SEQUENCE</scope>
    <source>
        <strain evidence="2">RIFCSPLOWO2_01_FULL_AR10_48_17</strain>
    </source>
</reference>
<name>A0A8T4LG01_9ARCH</name>
<dbReference type="AlphaFoldDB" id="A0A8T4LG01"/>
<dbReference type="EMBL" id="JAGVWC010000010">
    <property type="protein sequence ID" value="MBS3061816.1"/>
    <property type="molecule type" value="Genomic_DNA"/>
</dbReference>
<reference evidence="2" key="2">
    <citation type="submission" date="2021-05" db="EMBL/GenBank/DDBJ databases">
        <title>Protein family content uncovers lineage relationships and bacterial pathway maintenance mechanisms in DPANN archaea.</title>
        <authorList>
            <person name="Castelle C.J."/>
            <person name="Meheust R."/>
            <person name="Jaffe A.L."/>
            <person name="Seitz K."/>
            <person name="Gong X."/>
            <person name="Baker B.J."/>
            <person name="Banfield J.F."/>
        </authorList>
    </citation>
    <scope>NUCLEOTIDE SEQUENCE</scope>
    <source>
        <strain evidence="2">RIFCSPLOWO2_01_FULL_AR10_48_17</strain>
    </source>
</reference>
<accession>A0A8T4LG01</accession>
<dbReference type="PANTHER" id="PTHR47618:SF1">
    <property type="entry name" value="BIFUNCTIONAL OLIGORIBONUCLEASE AND PAP PHOSPHATASE NRNA"/>
    <property type="match status" value="1"/>
</dbReference>
<evidence type="ECO:0000259" key="1">
    <source>
        <dbReference type="Pfam" id="PF01368"/>
    </source>
</evidence>
<dbReference type="Proteomes" id="UP000675968">
    <property type="component" value="Unassembled WGS sequence"/>
</dbReference>
<dbReference type="InterPro" id="IPR001667">
    <property type="entry name" value="DDH_dom"/>
</dbReference>
<proteinExistence type="predicted"/>